<dbReference type="Gene3D" id="3.40.630.30">
    <property type="match status" value="1"/>
</dbReference>
<reference evidence="3" key="1">
    <citation type="journal article" date="2019" name="Int. J. Syst. Evol. Microbiol.">
        <title>The Global Catalogue of Microorganisms (GCM) 10K type strain sequencing project: providing services to taxonomists for standard genome sequencing and annotation.</title>
        <authorList>
            <consortium name="The Broad Institute Genomics Platform"/>
            <consortium name="The Broad Institute Genome Sequencing Center for Infectious Disease"/>
            <person name="Wu L."/>
            <person name="Ma J."/>
        </authorList>
    </citation>
    <scope>NUCLEOTIDE SEQUENCE [LARGE SCALE GENOMIC DNA]</scope>
    <source>
        <strain evidence="3">JCM 15628</strain>
    </source>
</reference>
<keyword evidence="3" id="KW-1185">Reference proteome</keyword>
<dbReference type="SUPFAM" id="SSF55729">
    <property type="entry name" value="Acyl-CoA N-acyltransferases (Nat)"/>
    <property type="match status" value="2"/>
</dbReference>
<dbReference type="Pfam" id="PF00583">
    <property type="entry name" value="Acetyltransf_1"/>
    <property type="match status" value="2"/>
</dbReference>
<proteinExistence type="predicted"/>
<organism evidence="2 3">
    <name type="scientific">Terrabacter lapilli</name>
    <dbReference type="NCBI Taxonomy" id="436231"/>
    <lineage>
        <taxon>Bacteria</taxon>
        <taxon>Bacillati</taxon>
        <taxon>Actinomycetota</taxon>
        <taxon>Actinomycetes</taxon>
        <taxon>Micrococcales</taxon>
        <taxon>Intrasporangiaceae</taxon>
        <taxon>Terrabacter</taxon>
    </lineage>
</organism>
<evidence type="ECO:0000313" key="3">
    <source>
        <dbReference type="Proteomes" id="UP001500013"/>
    </source>
</evidence>
<comment type="caution">
    <text evidence="2">The sequence shown here is derived from an EMBL/GenBank/DDBJ whole genome shotgun (WGS) entry which is preliminary data.</text>
</comment>
<sequence>MSRGRGQTAGIAKGRLDRLCPVTDDFTIRPIDVLDPEQDDAARQWIDVHASVQRELFAERGSAWPLEELQALHRTGTKKRVDLAAWSCGRVVGALEVQLPLLDNTDAAMLWLSVRAEARGRGIGAALLAQAERIGVDHGRSLFFAETEWAEGGHDASESFATAHGFVVGMTVVRSEMALPADRVTLGSLVSAPGAGDYVFDGYVDHMPQAWLADRAVLQQRMSTDAPTDGLALEEEAWDADRLREQQERLLSAGRRIVETVARHEPTGRIVGFTQVSVSASEPALGYQQDTLVLREHRGHGLGLRLKAANALAVMDALPGVTAVRTWNAASNEHMLAVNRRLGYTTDGWSREWQKRLRGGPDGTGEA</sequence>
<name>A0ABP5CKG3_9MICO</name>
<dbReference type="CDD" id="cd04301">
    <property type="entry name" value="NAT_SF"/>
    <property type="match status" value="1"/>
</dbReference>
<protein>
    <submittedName>
        <fullName evidence="2">GNAT family N-acetyltransferase</fullName>
    </submittedName>
</protein>
<accession>A0ABP5CKG3</accession>
<evidence type="ECO:0000259" key="1">
    <source>
        <dbReference type="PROSITE" id="PS51186"/>
    </source>
</evidence>
<dbReference type="InterPro" id="IPR016181">
    <property type="entry name" value="Acyl_CoA_acyltransferase"/>
</dbReference>
<dbReference type="Proteomes" id="UP001500013">
    <property type="component" value="Unassembled WGS sequence"/>
</dbReference>
<dbReference type="InterPro" id="IPR000182">
    <property type="entry name" value="GNAT_dom"/>
</dbReference>
<dbReference type="PROSITE" id="PS51186">
    <property type="entry name" value="GNAT"/>
    <property type="match status" value="1"/>
</dbReference>
<gene>
    <name evidence="2" type="ORF">GCM10009817_00990</name>
</gene>
<dbReference type="EMBL" id="BAAAPU010000001">
    <property type="protein sequence ID" value="GAA1965027.1"/>
    <property type="molecule type" value="Genomic_DNA"/>
</dbReference>
<feature type="domain" description="N-acetyltransferase" evidence="1">
    <location>
        <begin position="36"/>
        <end position="182"/>
    </location>
</feature>
<evidence type="ECO:0000313" key="2">
    <source>
        <dbReference type="EMBL" id="GAA1965027.1"/>
    </source>
</evidence>